<name>A0AAJ0B438_9PEZI</name>
<evidence type="ECO:0000313" key="3">
    <source>
        <dbReference type="EMBL" id="KAK1750424.1"/>
    </source>
</evidence>
<dbReference type="Proteomes" id="UP001239445">
    <property type="component" value="Unassembled WGS sequence"/>
</dbReference>
<keyword evidence="4" id="KW-1185">Reference proteome</keyword>
<feature type="transmembrane region" description="Helical" evidence="2">
    <location>
        <begin position="256"/>
        <end position="278"/>
    </location>
</feature>
<feature type="transmembrane region" description="Helical" evidence="2">
    <location>
        <begin position="485"/>
        <end position="504"/>
    </location>
</feature>
<proteinExistence type="predicted"/>
<keyword evidence="2" id="KW-0812">Transmembrane</keyword>
<keyword evidence="2" id="KW-1133">Transmembrane helix</keyword>
<feature type="transmembrane region" description="Helical" evidence="2">
    <location>
        <begin position="552"/>
        <end position="570"/>
    </location>
</feature>
<organism evidence="3 4">
    <name type="scientific">Echria macrotheca</name>
    <dbReference type="NCBI Taxonomy" id="438768"/>
    <lineage>
        <taxon>Eukaryota</taxon>
        <taxon>Fungi</taxon>
        <taxon>Dikarya</taxon>
        <taxon>Ascomycota</taxon>
        <taxon>Pezizomycotina</taxon>
        <taxon>Sordariomycetes</taxon>
        <taxon>Sordariomycetidae</taxon>
        <taxon>Sordariales</taxon>
        <taxon>Schizotheciaceae</taxon>
        <taxon>Echria</taxon>
    </lineage>
</organism>
<gene>
    <name evidence="3" type="ORF">QBC47DRAFT_310091</name>
</gene>
<comment type="caution">
    <text evidence="3">The sequence shown here is derived from an EMBL/GenBank/DDBJ whole genome shotgun (WGS) entry which is preliminary data.</text>
</comment>
<feature type="transmembrane region" description="Helical" evidence="2">
    <location>
        <begin position="284"/>
        <end position="306"/>
    </location>
</feature>
<feature type="region of interest" description="Disordered" evidence="1">
    <location>
        <begin position="28"/>
        <end position="49"/>
    </location>
</feature>
<keyword evidence="2" id="KW-0472">Membrane</keyword>
<evidence type="ECO:0000256" key="2">
    <source>
        <dbReference type="SAM" id="Phobius"/>
    </source>
</evidence>
<sequence>MSSHSLPAHEGKLPLIVSPLVEKTQSQSLERVDERQPAEPNLTDLGFREGPNYDGPEFERHREATAIEVFYDLFFAANLTVFSESQDITNMEKVTTFIAYFSLLWFNWALLGLYDVRFVTDSVFERCARGVHFGVMVSFAVIAPNFNLGSQKPATFQTLSIILMTSRLVLAIQYATIWWHIRRYKNTKAPLGVMVGANFVAAMVYLGIGFGFYGGSTSLFATWFIITAIEAAIAVGVSYVWKVLSFSGTHLANRVTLLTFILMGEGVVSVCVSVVRIVSNANSWTSATIGNVTAGIANVYVIFMIYHDWSHNLFLGKVKLVIWSFLHYPFHLAMRLFIEGSSQFVIWWKIFETMYFVGDKLTTSLAALNDPNSEDNLTIEWFVGVLNDTATDIFNTYVPIYVNTGDAIDQALSDLLEVPDMNITEQAKSDKIDRLLEVYSKAIENSLFTTFKIDGFASHLNDTSLDTFALEDKVNDQNWGKANLVFNYAYIAAGITLILMNTLFIVKGPSVRRWTFFNWVRKSVNYLTGIALVLVSAARLDKNGETFEGTPWPLPTLLLVFFAILVLNHLPAPPPLLFRSKDAPDAAKTEGWTAVQEMGWRTKRVEDEASSANGSQNKTAHQSVDVTEDTTHQGVRG</sequence>
<feature type="transmembrane region" description="Helical" evidence="2">
    <location>
        <begin position="97"/>
        <end position="116"/>
    </location>
</feature>
<evidence type="ECO:0000313" key="4">
    <source>
        <dbReference type="Proteomes" id="UP001239445"/>
    </source>
</evidence>
<feature type="compositionally biased region" description="Polar residues" evidence="1">
    <location>
        <begin position="610"/>
        <end position="625"/>
    </location>
</feature>
<accession>A0AAJ0B438</accession>
<dbReference type="PANTHER" id="PTHR42101:SF1">
    <property type="entry name" value="LOW TEMPERATURE REQUIREMENT A"/>
    <property type="match status" value="1"/>
</dbReference>
<feature type="transmembrane region" description="Helical" evidence="2">
    <location>
        <begin position="191"/>
        <end position="214"/>
    </location>
</feature>
<feature type="transmembrane region" description="Helical" evidence="2">
    <location>
        <begin position="158"/>
        <end position="179"/>
    </location>
</feature>
<feature type="region of interest" description="Disordered" evidence="1">
    <location>
        <begin position="599"/>
        <end position="637"/>
    </location>
</feature>
<protein>
    <recommendedName>
        <fullName evidence="5">Low temperature requirement A</fullName>
    </recommendedName>
</protein>
<feature type="transmembrane region" description="Helical" evidence="2">
    <location>
        <begin position="128"/>
        <end position="146"/>
    </location>
</feature>
<dbReference type="EMBL" id="MU839847">
    <property type="protein sequence ID" value="KAK1750424.1"/>
    <property type="molecule type" value="Genomic_DNA"/>
</dbReference>
<reference evidence="3" key="1">
    <citation type="submission" date="2023-06" db="EMBL/GenBank/DDBJ databases">
        <title>Genome-scale phylogeny and comparative genomics of the fungal order Sordariales.</title>
        <authorList>
            <consortium name="Lawrence Berkeley National Laboratory"/>
            <person name="Hensen N."/>
            <person name="Bonometti L."/>
            <person name="Westerberg I."/>
            <person name="Brannstrom I.O."/>
            <person name="Guillou S."/>
            <person name="Cros-Aarteil S."/>
            <person name="Calhoun S."/>
            <person name="Haridas S."/>
            <person name="Kuo A."/>
            <person name="Mondo S."/>
            <person name="Pangilinan J."/>
            <person name="Riley R."/>
            <person name="Labutti K."/>
            <person name="Andreopoulos B."/>
            <person name="Lipzen A."/>
            <person name="Chen C."/>
            <person name="Yanf M."/>
            <person name="Daum C."/>
            <person name="Ng V."/>
            <person name="Clum A."/>
            <person name="Steindorff A."/>
            <person name="Ohm R."/>
            <person name="Martin F."/>
            <person name="Silar P."/>
            <person name="Natvig D."/>
            <person name="Lalanne C."/>
            <person name="Gautier V."/>
            <person name="Ament-Velasquez S.L."/>
            <person name="Kruys A."/>
            <person name="Hutchinson M.I."/>
            <person name="Powell A.J."/>
            <person name="Barry K."/>
            <person name="Miller A.N."/>
            <person name="Grigoriev I.V."/>
            <person name="Debuchy R."/>
            <person name="Gladieux P."/>
            <person name="Thoren M.H."/>
            <person name="Johannesson H."/>
        </authorList>
    </citation>
    <scope>NUCLEOTIDE SEQUENCE</scope>
    <source>
        <strain evidence="3">PSN4</strain>
    </source>
</reference>
<dbReference type="AlphaFoldDB" id="A0AAJ0B438"/>
<dbReference type="PANTHER" id="PTHR42101">
    <property type="entry name" value="CHROMOSOME 16, WHOLE GENOME SHOTGUN SEQUENCE"/>
    <property type="match status" value="1"/>
</dbReference>
<feature type="transmembrane region" description="Helical" evidence="2">
    <location>
        <begin position="318"/>
        <end position="338"/>
    </location>
</feature>
<evidence type="ECO:0008006" key="5">
    <source>
        <dbReference type="Google" id="ProtNLM"/>
    </source>
</evidence>
<evidence type="ECO:0000256" key="1">
    <source>
        <dbReference type="SAM" id="MobiDB-lite"/>
    </source>
</evidence>
<feature type="transmembrane region" description="Helical" evidence="2">
    <location>
        <begin position="220"/>
        <end position="244"/>
    </location>
</feature>